<feature type="compositionally biased region" description="Polar residues" evidence="1">
    <location>
        <begin position="231"/>
        <end position="241"/>
    </location>
</feature>
<evidence type="ECO:0000313" key="4">
    <source>
        <dbReference type="EMBL" id="MDI4647388.1"/>
    </source>
</evidence>
<dbReference type="RefSeq" id="WP_282910158.1">
    <property type="nucleotide sequence ID" value="NZ_JAGRPV010000001.1"/>
</dbReference>
<dbReference type="SMART" id="SM00060">
    <property type="entry name" value="FN3"/>
    <property type="match status" value="1"/>
</dbReference>
<accession>A0ABT6TKK9</accession>
<keyword evidence="2" id="KW-0732">Signal</keyword>
<dbReference type="PROSITE" id="PS50853">
    <property type="entry name" value="FN3"/>
    <property type="match status" value="1"/>
</dbReference>
<evidence type="ECO:0000313" key="5">
    <source>
        <dbReference type="Proteomes" id="UP001161691"/>
    </source>
</evidence>
<dbReference type="SUPFAM" id="SSF49265">
    <property type="entry name" value="Fibronectin type III"/>
    <property type="match status" value="1"/>
</dbReference>
<organism evidence="4 5">
    <name type="scientific">Cohnella hashimotonis</name>
    <dbReference type="NCBI Taxonomy" id="2826895"/>
    <lineage>
        <taxon>Bacteria</taxon>
        <taxon>Bacillati</taxon>
        <taxon>Bacillota</taxon>
        <taxon>Bacilli</taxon>
        <taxon>Bacillales</taxon>
        <taxon>Paenibacillaceae</taxon>
        <taxon>Cohnella</taxon>
    </lineage>
</organism>
<sequence>MKKVLLMLFALVLFLPFIGAQEKASAYEGGLIAPNLFTDSLNQPVEQLTDNNETTYTVIGSGGQGVWYSFSSPKTIKSYKVKANWDFSIKFYDKNNVLLYTEQFLWQGSQTTKHNNLGQIVTNVSKIEFVTSLNMRIWEFDVFDTVTPGTVVSADAPAGLTATSGDTTAYLTWYASTGATNYNIKRSTTAGGPYTTIATAVTGNVFHDTGLTNGTKYYYVVSAVNAGGESGNSNEVSATPVSSGGGSGGSRAIVTIHLVGGTEKEYDLSAAELENFLSWTDSATQSSRYKFVKNWNIPPFKARAEYIVYGKIVNFDVDEFDPV</sequence>
<dbReference type="InterPro" id="IPR013783">
    <property type="entry name" value="Ig-like_fold"/>
</dbReference>
<dbReference type="Pfam" id="PF00041">
    <property type="entry name" value="fn3"/>
    <property type="match status" value="1"/>
</dbReference>
<evidence type="ECO:0000259" key="3">
    <source>
        <dbReference type="PROSITE" id="PS50853"/>
    </source>
</evidence>
<evidence type="ECO:0000256" key="2">
    <source>
        <dbReference type="SAM" id="SignalP"/>
    </source>
</evidence>
<feature type="region of interest" description="Disordered" evidence="1">
    <location>
        <begin position="229"/>
        <end position="248"/>
    </location>
</feature>
<feature type="chain" id="PRO_5045251223" evidence="2">
    <location>
        <begin position="21"/>
        <end position="323"/>
    </location>
</feature>
<dbReference type="CDD" id="cd00063">
    <property type="entry name" value="FN3"/>
    <property type="match status" value="1"/>
</dbReference>
<dbReference type="InterPro" id="IPR036116">
    <property type="entry name" value="FN3_sf"/>
</dbReference>
<reference evidence="4" key="1">
    <citation type="submission" date="2023-04" db="EMBL/GenBank/DDBJ databases">
        <title>Comparative genomic analysis of Cohnella hashimotonis sp. nov., isolated from the International Space Station.</title>
        <authorList>
            <person name="Venkateswaran K."/>
            <person name="Simpson A."/>
        </authorList>
    </citation>
    <scope>NUCLEOTIDE SEQUENCE</scope>
    <source>
        <strain evidence="4">F6_2S_P_1</strain>
    </source>
</reference>
<dbReference type="Gene3D" id="2.60.40.10">
    <property type="entry name" value="Immunoglobulins"/>
    <property type="match status" value="1"/>
</dbReference>
<comment type="caution">
    <text evidence="4">The sequence shown here is derived from an EMBL/GenBank/DDBJ whole genome shotgun (WGS) entry which is preliminary data.</text>
</comment>
<keyword evidence="5" id="KW-1185">Reference proteome</keyword>
<feature type="signal peptide" evidence="2">
    <location>
        <begin position="1"/>
        <end position="20"/>
    </location>
</feature>
<name>A0ABT6TKK9_9BACL</name>
<proteinExistence type="predicted"/>
<gene>
    <name evidence="4" type="ORF">KB449_20595</name>
</gene>
<dbReference type="Proteomes" id="UP001161691">
    <property type="component" value="Unassembled WGS sequence"/>
</dbReference>
<protein>
    <submittedName>
        <fullName evidence="4">Fibronectin type III domain-containing protein</fullName>
    </submittedName>
</protein>
<dbReference type="EMBL" id="JAGRPV010000001">
    <property type="protein sequence ID" value="MDI4647388.1"/>
    <property type="molecule type" value="Genomic_DNA"/>
</dbReference>
<feature type="domain" description="Fibronectin type-III" evidence="3">
    <location>
        <begin position="156"/>
        <end position="244"/>
    </location>
</feature>
<evidence type="ECO:0000256" key="1">
    <source>
        <dbReference type="SAM" id="MobiDB-lite"/>
    </source>
</evidence>
<dbReference type="InterPro" id="IPR003961">
    <property type="entry name" value="FN3_dom"/>
</dbReference>